<dbReference type="InterPro" id="IPR037387">
    <property type="entry name" value="PTCD3"/>
</dbReference>
<evidence type="ECO:0000313" key="1">
    <source>
        <dbReference type="EMBL" id="EDO36907.1"/>
    </source>
</evidence>
<reference evidence="1 2" key="1">
    <citation type="journal article" date="2007" name="Science">
        <title>Sea anemone genome reveals ancestral eumetazoan gene repertoire and genomic organization.</title>
        <authorList>
            <person name="Putnam N.H."/>
            <person name="Srivastava M."/>
            <person name="Hellsten U."/>
            <person name="Dirks B."/>
            <person name="Chapman J."/>
            <person name="Salamov A."/>
            <person name="Terry A."/>
            <person name="Shapiro H."/>
            <person name="Lindquist E."/>
            <person name="Kapitonov V.V."/>
            <person name="Jurka J."/>
            <person name="Genikhovich G."/>
            <person name="Grigoriev I.V."/>
            <person name="Lucas S.M."/>
            <person name="Steele R.E."/>
            <person name="Finnerty J.R."/>
            <person name="Technau U."/>
            <person name="Martindale M.Q."/>
            <person name="Rokhsar D.S."/>
        </authorList>
    </citation>
    <scope>NUCLEOTIDE SEQUENCE [LARGE SCALE GENOMIC DNA]</scope>
    <source>
        <strain evidence="2">CH2 X CH6</strain>
    </source>
</reference>
<dbReference type="Gene3D" id="1.25.40.10">
    <property type="entry name" value="Tetratricopeptide repeat domain"/>
    <property type="match status" value="1"/>
</dbReference>
<dbReference type="Proteomes" id="UP000001593">
    <property type="component" value="Unassembled WGS sequence"/>
</dbReference>
<gene>
    <name evidence="1" type="ORF">NEMVEDRAFT_v1g245296</name>
</gene>
<dbReference type="STRING" id="45351.A7SHF8"/>
<dbReference type="PANTHER" id="PTHR16276">
    <property type="entry name" value="PENTATRICOPEPTIDE REPEAT DOMAIN-CONTAINING PROTEIN 3"/>
    <property type="match status" value="1"/>
</dbReference>
<dbReference type="PhylomeDB" id="A7SHF8"/>
<dbReference type="GO" id="GO:0032543">
    <property type="term" value="P:mitochondrial translation"/>
    <property type="evidence" value="ECO:0007669"/>
    <property type="project" value="InterPro"/>
</dbReference>
<keyword evidence="2" id="KW-1185">Reference proteome</keyword>
<evidence type="ECO:0000313" key="2">
    <source>
        <dbReference type="Proteomes" id="UP000001593"/>
    </source>
</evidence>
<name>A7SHF8_NEMVE</name>
<dbReference type="GO" id="GO:0019843">
    <property type="term" value="F:rRNA binding"/>
    <property type="evidence" value="ECO:0007669"/>
    <property type="project" value="InterPro"/>
</dbReference>
<accession>A7SHF8</accession>
<dbReference type="HOGENOM" id="CLU_974182_0_0_1"/>
<sequence>MQSYSDVKFFNTAIGAALYCRDANAAHRLLALAHTNPTKYLGPKRGQFYATFLATLARSEENPELTYRMYKELVPSKLLPQPWVYAELLRMAEKARLPRLVPRFYDDMKRYRTPLEQSVCRGIFSALSRKTEVKHYKEYVDIMTDVFFWMKKFNIPVDGFMISQLVRQHSTVGQIEQAWKAFEMFDELKLVPTYTALTGLLQCCKLRKDARQAVRVFEMMAENGYGIHMRKRSDVFEATQMQLAERVRINKLFEDFSKLDDQRTAIRNQHMLKKSREEEPIDGSSV</sequence>
<dbReference type="AlphaFoldDB" id="A7SHF8"/>
<dbReference type="InParanoid" id="A7SHF8"/>
<organism evidence="1 2">
    <name type="scientific">Nematostella vectensis</name>
    <name type="common">Starlet sea anemone</name>
    <dbReference type="NCBI Taxonomy" id="45351"/>
    <lineage>
        <taxon>Eukaryota</taxon>
        <taxon>Metazoa</taxon>
        <taxon>Cnidaria</taxon>
        <taxon>Anthozoa</taxon>
        <taxon>Hexacorallia</taxon>
        <taxon>Actiniaria</taxon>
        <taxon>Edwardsiidae</taxon>
        <taxon>Nematostella</taxon>
    </lineage>
</organism>
<dbReference type="PANTHER" id="PTHR16276:SF1">
    <property type="entry name" value="SMALL RIBOSOMAL SUBUNIT PROTEIN MS39"/>
    <property type="match status" value="1"/>
</dbReference>
<evidence type="ECO:0008006" key="3">
    <source>
        <dbReference type="Google" id="ProtNLM"/>
    </source>
</evidence>
<dbReference type="GO" id="GO:0043024">
    <property type="term" value="F:ribosomal small subunit binding"/>
    <property type="evidence" value="ECO:0007669"/>
    <property type="project" value="InterPro"/>
</dbReference>
<dbReference type="InterPro" id="IPR011990">
    <property type="entry name" value="TPR-like_helical_dom_sf"/>
</dbReference>
<dbReference type="EMBL" id="DS469659">
    <property type="protein sequence ID" value="EDO36907.1"/>
    <property type="molecule type" value="Genomic_DNA"/>
</dbReference>
<proteinExistence type="predicted"/>
<dbReference type="GO" id="GO:0005739">
    <property type="term" value="C:mitochondrion"/>
    <property type="evidence" value="ECO:0007669"/>
    <property type="project" value="InterPro"/>
</dbReference>
<protein>
    <recommendedName>
        <fullName evidence="3">Pentatricopeptide repeat-containing protein</fullName>
    </recommendedName>
</protein>